<comment type="caution">
    <text evidence="1">The sequence shown here is derived from an EMBL/GenBank/DDBJ whole genome shotgun (WGS) entry which is preliminary data.</text>
</comment>
<name>A0A2S6IFM8_9FLAO</name>
<dbReference type="RefSeq" id="WP_104516487.1">
    <property type="nucleotide sequence ID" value="NZ_MQVW01000020.1"/>
</dbReference>
<proteinExistence type="predicted"/>
<dbReference type="EMBL" id="PTJE01000008">
    <property type="protein sequence ID" value="PPK93025.1"/>
    <property type="molecule type" value="Genomic_DNA"/>
</dbReference>
<reference evidence="1 2" key="1">
    <citation type="submission" date="2018-02" db="EMBL/GenBank/DDBJ databases">
        <title>Genomic Encyclopedia of Archaeal and Bacterial Type Strains, Phase II (KMG-II): from individual species to whole genera.</title>
        <authorList>
            <person name="Goeker M."/>
        </authorList>
    </citation>
    <scope>NUCLEOTIDE SEQUENCE [LARGE SCALE GENOMIC DNA]</scope>
    <source>
        <strain evidence="1 2">DSM 16809</strain>
    </source>
</reference>
<dbReference type="Gene3D" id="1.25.40.10">
    <property type="entry name" value="Tetratricopeptide repeat domain"/>
    <property type="match status" value="1"/>
</dbReference>
<dbReference type="SUPFAM" id="SSF48452">
    <property type="entry name" value="TPR-like"/>
    <property type="match status" value="1"/>
</dbReference>
<accession>A0A2S6IFM8</accession>
<protein>
    <recommendedName>
        <fullName evidence="3">Tetratricopeptide repeat protein</fullName>
    </recommendedName>
</protein>
<dbReference type="InterPro" id="IPR011990">
    <property type="entry name" value="TPR-like_helical_dom_sf"/>
</dbReference>
<gene>
    <name evidence="1" type="ORF">LY01_02730</name>
</gene>
<sequence>MSTQDDLLIEKYFRESLNEQENIFLEERKLDQEFNDRFILEQHLFKSLGDQEWSFAQNLNSENVTKYQKLFEAPEIIILKSTLEEIRNNQTVDFKNEFVWKPFAYAAAAVILVLIGVSSFNNSTTSSQELYSNYLDKGELAYSVVRSVSNDVSVDSAQQLFFKGKYKKALPYIQLQMEKPGVDLPAFHLMKGVSLIELKKYNDALLVFDQLIASDYLDAQKGYWYKGLLYLKKGEKQNAQNIFMKIKEEKLYNFEQASEILESLE</sequence>
<organism evidence="1 2">
    <name type="scientific">Nonlabens xylanidelens</name>
    <dbReference type="NCBI Taxonomy" id="191564"/>
    <lineage>
        <taxon>Bacteria</taxon>
        <taxon>Pseudomonadati</taxon>
        <taxon>Bacteroidota</taxon>
        <taxon>Flavobacteriia</taxon>
        <taxon>Flavobacteriales</taxon>
        <taxon>Flavobacteriaceae</taxon>
        <taxon>Nonlabens</taxon>
    </lineage>
</organism>
<keyword evidence="2" id="KW-1185">Reference proteome</keyword>
<evidence type="ECO:0000313" key="1">
    <source>
        <dbReference type="EMBL" id="PPK93025.1"/>
    </source>
</evidence>
<dbReference type="OrthoDB" id="1144971at2"/>
<dbReference type="AlphaFoldDB" id="A0A2S6IFM8"/>
<evidence type="ECO:0000313" key="2">
    <source>
        <dbReference type="Proteomes" id="UP000239002"/>
    </source>
</evidence>
<evidence type="ECO:0008006" key="3">
    <source>
        <dbReference type="Google" id="ProtNLM"/>
    </source>
</evidence>
<dbReference type="Proteomes" id="UP000239002">
    <property type="component" value="Unassembled WGS sequence"/>
</dbReference>